<gene>
    <name evidence="2" type="ORF">M787_002090</name>
</gene>
<dbReference type="Pfam" id="PF16789">
    <property type="entry name" value="YscO-like"/>
    <property type="match status" value="1"/>
</dbReference>
<dbReference type="GeneID" id="81478093"/>
<name>A0A173DYW2_9CHLA</name>
<sequence>MPKYPLEPVLSIKKDRVDRAEKVVKEKRRLLEIEQEKLRELEAARDKVKNHYMQKIQQLRELLDEGTTSDAILQRKAYIKVVAIQLAEEEDKVNKQKENVLAAAKELEKAEVELAKRRKEEEKTRLHKEEWMKEALKEEEREIEKEQDEMGQLLHQLRKTKQRESGESHGIK</sequence>
<dbReference type="RefSeq" id="WP_021828809.1">
    <property type="nucleotide sequence ID" value="NZ_CP015840.1"/>
</dbReference>
<feature type="region of interest" description="Disordered" evidence="1">
    <location>
        <begin position="137"/>
        <end position="172"/>
    </location>
</feature>
<dbReference type="Proteomes" id="UP000019147">
    <property type="component" value="Chromosome"/>
</dbReference>
<dbReference type="InterPro" id="IPR053716">
    <property type="entry name" value="Flag_assembly_chemotaxis_eff"/>
</dbReference>
<organism evidence="2 3">
    <name type="scientific">Chlamydia gallinacea 08-1274/3</name>
    <dbReference type="NCBI Taxonomy" id="1143323"/>
    <lineage>
        <taxon>Bacteria</taxon>
        <taxon>Pseudomonadati</taxon>
        <taxon>Chlamydiota</taxon>
        <taxon>Chlamydiia</taxon>
        <taxon>Chlamydiales</taxon>
        <taxon>Chlamydiaceae</taxon>
        <taxon>Chlamydia/Chlamydophila group</taxon>
        <taxon>Chlamydia</taxon>
    </lineage>
</organism>
<evidence type="ECO:0000313" key="2">
    <source>
        <dbReference type="EMBL" id="ANG66110.1"/>
    </source>
</evidence>
<dbReference type="AlphaFoldDB" id="A0A173DYW2"/>
<evidence type="ECO:0000313" key="3">
    <source>
        <dbReference type="Proteomes" id="UP000019147"/>
    </source>
</evidence>
<feature type="compositionally biased region" description="Basic and acidic residues" evidence="1">
    <location>
        <begin position="162"/>
        <end position="172"/>
    </location>
</feature>
<dbReference type="STRING" id="1143323.M787_002090"/>
<reference evidence="2 3" key="1">
    <citation type="journal article" date="2014" name="Syst. Appl. Microbiol.">
        <title>Evidence for the existence of two new members of the family Chlamydiaceae and proposal of Chlamydia avium sp. nov. and Chlamydia gallinacea sp. nov.</title>
        <authorList>
            <person name="Sachse K."/>
            <person name="Laroucau K."/>
            <person name="Riege K."/>
            <person name="Wehner S."/>
            <person name="Dilcher M."/>
            <person name="Creasy H.H."/>
            <person name="Weidmann M."/>
            <person name="Myers G."/>
            <person name="Vorimore F."/>
            <person name="Vicari N."/>
            <person name="Magnino S."/>
            <person name="Liebler-Tenorio E."/>
            <person name="Ruettger A."/>
            <person name="Bavoil P.M."/>
            <person name="Hufert F.T."/>
            <person name="Rossello-Mora R."/>
            <person name="Marz M."/>
        </authorList>
    </citation>
    <scope>NUCLEOTIDE SEQUENCE [LARGE SCALE GENOMIC DNA]</scope>
    <source>
        <strain evidence="2 3">08-1274/3</strain>
    </source>
</reference>
<dbReference type="Gene3D" id="1.10.287.1700">
    <property type="match status" value="1"/>
</dbReference>
<evidence type="ECO:0000256" key="1">
    <source>
        <dbReference type="SAM" id="MobiDB-lite"/>
    </source>
</evidence>
<dbReference type="InterPro" id="IPR031869">
    <property type="entry name" value="YscO-like"/>
</dbReference>
<proteinExistence type="predicted"/>
<accession>A0A173DYW2</accession>
<dbReference type="eggNOG" id="ENOG50345TP">
    <property type="taxonomic scope" value="Bacteria"/>
</dbReference>
<protein>
    <submittedName>
        <fullName evidence="2">Type III secretion T3S chaperone</fullName>
    </submittedName>
</protein>
<dbReference type="KEGG" id="cgz:M787_002090"/>
<dbReference type="OrthoDB" id="21381at2"/>
<dbReference type="EMBL" id="CP015840">
    <property type="protein sequence ID" value="ANG66110.1"/>
    <property type="molecule type" value="Genomic_DNA"/>
</dbReference>